<proteinExistence type="inferred from homology"/>
<protein>
    <recommendedName>
        <fullName evidence="6">hydrogenase (acceptor)</fullName>
        <ecNumber evidence="6">1.12.99.6</ecNumber>
    </recommendedName>
</protein>
<comment type="cofactor">
    <cofactor evidence="2">
        <name>[4Fe-4S] cluster</name>
        <dbReference type="ChEBI" id="CHEBI:49883"/>
    </cofactor>
</comment>
<evidence type="ECO:0000256" key="16">
    <source>
        <dbReference type="ARBA" id="ARBA00048757"/>
    </source>
</evidence>
<dbReference type="GO" id="GO:0033748">
    <property type="term" value="F:hydrogenase (acceptor) activity"/>
    <property type="evidence" value="ECO:0007669"/>
    <property type="project" value="UniProtKB-EC"/>
</dbReference>
<name>A0A1N7LPT3_9PROT</name>
<evidence type="ECO:0000256" key="18">
    <source>
        <dbReference type="SAM" id="MobiDB-lite"/>
    </source>
</evidence>
<feature type="binding site" evidence="17">
    <location>
        <position position="226"/>
    </location>
    <ligand>
        <name>[3Fe-4S] cluster</name>
        <dbReference type="ChEBI" id="CHEBI:21137"/>
    </ligand>
</feature>
<keyword evidence="10" id="KW-0732">Signal</keyword>
<comment type="cofactor">
    <cofactor evidence="1">
        <name>[3Fe-4S] cluster</name>
        <dbReference type="ChEBI" id="CHEBI:21137"/>
    </cofactor>
</comment>
<evidence type="ECO:0000259" key="20">
    <source>
        <dbReference type="Pfam" id="PF14720"/>
    </source>
</evidence>
<dbReference type="InterPro" id="IPR001821">
    <property type="entry name" value="NiFe_hydrogenase_ssu"/>
</dbReference>
<feature type="binding site" evidence="17">
    <location>
        <position position="244"/>
    </location>
    <ligand>
        <name>[3Fe-4S] cluster</name>
        <dbReference type="ChEBI" id="CHEBI:21137"/>
    </ligand>
</feature>
<evidence type="ECO:0000256" key="2">
    <source>
        <dbReference type="ARBA" id="ARBA00001966"/>
    </source>
</evidence>
<dbReference type="PANTHER" id="PTHR30013:SF5">
    <property type="entry name" value="HYDROGENASE SMALL SUBUNIT"/>
    <property type="match status" value="1"/>
</dbReference>
<dbReference type="GO" id="GO:0009055">
    <property type="term" value="F:electron transfer activity"/>
    <property type="evidence" value="ECO:0007669"/>
    <property type="project" value="TreeGrafter"/>
</dbReference>
<dbReference type="STRING" id="80876.SAMN05421779_103475"/>
<dbReference type="PANTHER" id="PTHR30013">
    <property type="entry name" value="NIFE / NIFESE HYDROGENASE SMALL SUBUNIT FAMILY MEMBER"/>
    <property type="match status" value="1"/>
</dbReference>
<dbReference type="PIRSF" id="PIRSF000310">
    <property type="entry name" value="NiFe_hyd_ssu"/>
    <property type="match status" value="1"/>
</dbReference>
<dbReference type="InterPro" id="IPR037024">
    <property type="entry name" value="NiFe_Hase_small_N_sf"/>
</dbReference>
<dbReference type="GO" id="GO:0009061">
    <property type="term" value="P:anaerobic respiration"/>
    <property type="evidence" value="ECO:0007669"/>
    <property type="project" value="TreeGrafter"/>
</dbReference>
<feature type="binding site" evidence="17">
    <location>
        <position position="99"/>
    </location>
    <ligand>
        <name>[4Fe-4S] cluster</name>
        <dbReference type="ChEBI" id="CHEBI:49883"/>
        <label>1</label>
    </ligand>
</feature>
<evidence type="ECO:0000256" key="8">
    <source>
        <dbReference type="ARBA" id="ARBA00022485"/>
    </source>
</evidence>
<sequence length="319" mass="33369">MAALGAEDKGLAAILDDFGLDLLWHPGLSESTGDTCLALLDAILARRQPLDILCIEGALMMGHDGSGAIHRFAGLGLPVIELARQLSAVARHVVAIGSCAAFGGIPAANSASTGATGLHYHGSHRGAGLLPSSWHDPSGLPVINVVGCAPHPGWISETLASLALGDLGRQDLDDFGRPRFFADHLAHHGCGRNEFYEFKASAQAIHQRGCLMENLGCKATQAVGDCSLRQWNGGGSCTNAGTPCIACTMPGFEDPVAPFQETAKVAGIPVGLPVDMPKAWFLALAALSKSATPERVRQNATSHHITIPPARPPARRHED</sequence>
<dbReference type="GO" id="GO:0046872">
    <property type="term" value="F:metal ion binding"/>
    <property type="evidence" value="ECO:0007669"/>
    <property type="project" value="UniProtKB-KW"/>
</dbReference>
<keyword evidence="13 17" id="KW-0411">Iron-sulfur</keyword>
<dbReference type="GO" id="GO:0051539">
    <property type="term" value="F:4 iron, 4 sulfur cluster binding"/>
    <property type="evidence" value="ECO:0007669"/>
    <property type="project" value="UniProtKB-KW"/>
</dbReference>
<evidence type="ECO:0000256" key="6">
    <source>
        <dbReference type="ARBA" id="ARBA00012082"/>
    </source>
</evidence>
<dbReference type="Gene3D" id="4.10.480.10">
    <property type="entry name" value="Cytochrome-c3 hydrogenase, C-terminal domain"/>
    <property type="match status" value="1"/>
</dbReference>
<dbReference type="InterPro" id="IPR037148">
    <property type="entry name" value="NiFe-Hase_small_C_sf"/>
</dbReference>
<keyword evidence="22" id="KW-1185">Reference proteome</keyword>
<feature type="binding site" evidence="17">
    <location>
        <position position="210"/>
    </location>
    <ligand>
        <name>[4Fe-4S] cluster</name>
        <dbReference type="ChEBI" id="CHEBI:49883"/>
        <label>2</label>
    </ligand>
</feature>
<comment type="similarity">
    <text evidence="4">Belongs to the [NiFe]/[NiFeSe] hydrogenase small subunit family.</text>
</comment>
<feature type="binding site" evidence="17">
    <location>
        <position position="148"/>
    </location>
    <ligand>
        <name>[4Fe-4S] cluster</name>
        <dbReference type="ChEBI" id="CHEBI:49883"/>
        <label>1</label>
    </ligand>
</feature>
<dbReference type="AlphaFoldDB" id="A0A1N7LPT3"/>
<dbReference type="GO" id="GO:0051538">
    <property type="term" value="F:3 iron, 4 sulfur cluster binding"/>
    <property type="evidence" value="ECO:0007669"/>
    <property type="project" value="UniProtKB-KW"/>
</dbReference>
<dbReference type="GO" id="GO:0030313">
    <property type="term" value="C:cell envelope"/>
    <property type="evidence" value="ECO:0007669"/>
    <property type="project" value="UniProtKB-SubCell"/>
</dbReference>
<feature type="binding site" evidence="17">
    <location>
        <position position="187"/>
    </location>
    <ligand>
        <name>[4Fe-4S] cluster</name>
        <dbReference type="ChEBI" id="CHEBI:49883"/>
        <label>2</label>
    </ligand>
</feature>
<keyword evidence="9 17" id="KW-0479">Metal-binding</keyword>
<evidence type="ECO:0000256" key="9">
    <source>
        <dbReference type="ARBA" id="ARBA00022723"/>
    </source>
</evidence>
<dbReference type="GO" id="GO:0044569">
    <property type="term" value="C:[Ni-Fe] hydrogenase complex"/>
    <property type="evidence" value="ECO:0007669"/>
    <property type="project" value="TreeGrafter"/>
</dbReference>
<dbReference type="Pfam" id="PF14720">
    <property type="entry name" value="NiFe_hyd_SSU_C"/>
    <property type="match status" value="1"/>
</dbReference>
<evidence type="ECO:0000256" key="7">
    <source>
        <dbReference type="ARBA" id="ARBA00022475"/>
    </source>
</evidence>
<evidence type="ECO:0000256" key="5">
    <source>
        <dbReference type="ARBA" id="ARBA00011771"/>
    </source>
</evidence>
<organism evidence="21 22">
    <name type="scientific">Insolitispirillum peregrinum</name>
    <dbReference type="NCBI Taxonomy" id="80876"/>
    <lineage>
        <taxon>Bacteria</taxon>
        <taxon>Pseudomonadati</taxon>
        <taxon>Pseudomonadota</taxon>
        <taxon>Alphaproteobacteria</taxon>
        <taxon>Rhodospirillales</taxon>
        <taxon>Novispirillaceae</taxon>
        <taxon>Insolitispirillum</taxon>
    </lineage>
</organism>
<dbReference type="GO" id="GO:0016020">
    <property type="term" value="C:membrane"/>
    <property type="evidence" value="ECO:0007669"/>
    <property type="project" value="TreeGrafter"/>
</dbReference>
<gene>
    <name evidence="21" type="ORF">SAMN05421779_103475</name>
</gene>
<feature type="domain" description="Cytochrome-c3 hydrogenase C-terminal" evidence="20">
    <location>
        <begin position="184"/>
        <end position="259"/>
    </location>
</feature>
<evidence type="ECO:0000256" key="10">
    <source>
        <dbReference type="ARBA" id="ARBA00022729"/>
    </source>
</evidence>
<reference evidence="21 22" key="1">
    <citation type="submission" date="2017-01" db="EMBL/GenBank/DDBJ databases">
        <authorList>
            <person name="Mah S.A."/>
            <person name="Swanson W.J."/>
            <person name="Moy G.W."/>
            <person name="Vacquier V.D."/>
        </authorList>
    </citation>
    <scope>NUCLEOTIDE SEQUENCE [LARGE SCALE GENOMIC DNA]</scope>
    <source>
        <strain evidence="21 22">DSM 11589</strain>
    </source>
</reference>
<evidence type="ECO:0000259" key="19">
    <source>
        <dbReference type="Pfam" id="PF01058"/>
    </source>
</evidence>
<keyword evidence="8 17" id="KW-0004">4Fe-4S</keyword>
<dbReference type="GO" id="GO:0009375">
    <property type="term" value="C:ferredoxin hydrogenase complex"/>
    <property type="evidence" value="ECO:0007669"/>
    <property type="project" value="InterPro"/>
</dbReference>
<evidence type="ECO:0000256" key="11">
    <source>
        <dbReference type="ARBA" id="ARBA00023002"/>
    </source>
</evidence>
<dbReference type="GO" id="GO:0008901">
    <property type="term" value="F:ferredoxin hydrogenase activity"/>
    <property type="evidence" value="ECO:0007669"/>
    <property type="project" value="InterPro"/>
</dbReference>
<comment type="catalytic activity">
    <reaction evidence="16">
        <text>H2 + A = AH2</text>
        <dbReference type="Rhea" id="RHEA:12116"/>
        <dbReference type="ChEBI" id="CHEBI:13193"/>
        <dbReference type="ChEBI" id="CHEBI:17499"/>
        <dbReference type="ChEBI" id="CHEBI:18276"/>
        <dbReference type="EC" id="1.12.99.6"/>
    </reaction>
</comment>
<evidence type="ECO:0000313" key="22">
    <source>
        <dbReference type="Proteomes" id="UP000185678"/>
    </source>
</evidence>
<keyword evidence="15 17" id="KW-0003">3Fe-4S</keyword>
<feature type="binding site" evidence="17">
    <location>
        <position position="190"/>
    </location>
    <ligand>
        <name>[4Fe-4S] cluster</name>
        <dbReference type="ChEBI" id="CHEBI:49883"/>
        <label>2</label>
    </ligand>
</feature>
<dbReference type="InterPro" id="IPR027394">
    <property type="entry name" value="Cytochrome-c3_hydrogenase_C"/>
</dbReference>
<evidence type="ECO:0000256" key="1">
    <source>
        <dbReference type="ARBA" id="ARBA00001927"/>
    </source>
</evidence>
<feature type="domain" description="NADH:ubiquinone oxidoreductase-like 20kDa subunit" evidence="19">
    <location>
        <begin position="6"/>
        <end position="161"/>
    </location>
</feature>
<feature type="region of interest" description="Disordered" evidence="18">
    <location>
        <begin position="295"/>
        <end position="319"/>
    </location>
</feature>
<comment type="subcellular location">
    <subcellularLocation>
        <location evidence="3">Cell envelope</location>
    </subcellularLocation>
</comment>
<evidence type="ECO:0000256" key="15">
    <source>
        <dbReference type="ARBA" id="ARBA00023291"/>
    </source>
</evidence>
<keyword evidence="12 17" id="KW-0408">Iron</keyword>
<evidence type="ECO:0000256" key="13">
    <source>
        <dbReference type="ARBA" id="ARBA00023014"/>
    </source>
</evidence>
<comment type="subunit">
    <text evidence="5">Heterodimer of a large and a small subunit.</text>
</comment>
<evidence type="ECO:0000256" key="17">
    <source>
        <dbReference type="PIRSR" id="PIRSR000310-1"/>
    </source>
</evidence>
<dbReference type="SUPFAM" id="SSF56770">
    <property type="entry name" value="HydA/Nqo6-like"/>
    <property type="match status" value="1"/>
</dbReference>
<evidence type="ECO:0000256" key="12">
    <source>
        <dbReference type="ARBA" id="ARBA00023004"/>
    </source>
</evidence>
<feature type="binding site" evidence="17">
    <location>
        <position position="247"/>
    </location>
    <ligand>
        <name>[3Fe-4S] cluster</name>
        <dbReference type="ChEBI" id="CHEBI:21137"/>
    </ligand>
</feature>
<dbReference type="Gene3D" id="3.40.50.700">
    <property type="entry name" value="NADH:ubiquinone oxidoreductase-like, 20kDa subunit"/>
    <property type="match status" value="1"/>
</dbReference>
<dbReference type="EMBL" id="FTOA01000003">
    <property type="protein sequence ID" value="SIS75784.1"/>
    <property type="molecule type" value="Genomic_DNA"/>
</dbReference>
<accession>A0A1N7LPT3</accession>
<evidence type="ECO:0000256" key="14">
    <source>
        <dbReference type="ARBA" id="ARBA00023136"/>
    </source>
</evidence>
<evidence type="ECO:0000313" key="21">
    <source>
        <dbReference type="EMBL" id="SIS75784.1"/>
    </source>
</evidence>
<evidence type="ECO:0000256" key="4">
    <source>
        <dbReference type="ARBA" id="ARBA00006605"/>
    </source>
</evidence>
<keyword evidence="14" id="KW-0472">Membrane</keyword>
<dbReference type="Proteomes" id="UP000185678">
    <property type="component" value="Unassembled WGS sequence"/>
</dbReference>
<feature type="binding site" evidence="17">
    <location>
        <position position="217"/>
    </location>
    <ligand>
        <name>[4Fe-4S] cluster</name>
        <dbReference type="ChEBI" id="CHEBI:49883"/>
        <label>2</label>
    </ligand>
</feature>
<keyword evidence="11" id="KW-0560">Oxidoreductase</keyword>
<dbReference type="EC" id="1.12.99.6" evidence="6"/>
<keyword evidence="7" id="KW-1003">Cell membrane</keyword>
<evidence type="ECO:0000256" key="3">
    <source>
        <dbReference type="ARBA" id="ARBA00004196"/>
    </source>
</evidence>
<dbReference type="InterPro" id="IPR006137">
    <property type="entry name" value="NADH_UbQ_OxRdtase-like_20kDa"/>
</dbReference>
<dbReference type="Pfam" id="PF01058">
    <property type="entry name" value="Oxidored_q6"/>
    <property type="match status" value="1"/>
</dbReference>